<evidence type="ECO:0000313" key="3">
    <source>
        <dbReference type="Proteomes" id="UP000186583"/>
    </source>
</evidence>
<dbReference type="GO" id="GO:0003676">
    <property type="term" value="F:nucleic acid binding"/>
    <property type="evidence" value="ECO:0007669"/>
    <property type="project" value="InterPro"/>
</dbReference>
<sequence>MSSSRKQWLQKVFIPQTYQTGQKERTKLLILDSHSSHETAEFIHLCLQNQIYLLYLPPHTSYVLQPLDQSVFSPLKTAYRKELSFLTDWDDSTIVEAINASQARPFDLQRLYQRQG</sequence>
<reference evidence="2 3" key="1">
    <citation type="submission" date="2016-11" db="EMBL/GenBank/DDBJ databases">
        <title>Draft Genome Assembly of Colletotrichum chlorophyti a pathogen of herbaceous plants.</title>
        <authorList>
            <person name="Gan P."/>
            <person name="Narusaka M."/>
            <person name="Tsushima A."/>
            <person name="Narusaka Y."/>
            <person name="Takano Y."/>
            <person name="Shirasu K."/>
        </authorList>
    </citation>
    <scope>NUCLEOTIDE SEQUENCE [LARGE SCALE GENOMIC DNA]</scope>
    <source>
        <strain evidence="2 3">NTL11</strain>
    </source>
</reference>
<dbReference type="InterPro" id="IPR036397">
    <property type="entry name" value="RNaseH_sf"/>
</dbReference>
<protein>
    <submittedName>
        <fullName evidence="2">Jerky-like protein</fullName>
    </submittedName>
</protein>
<dbReference type="STRING" id="708187.A0A1Q8S2Y7"/>
<name>A0A1Q8S2Y7_9PEZI</name>
<feature type="domain" description="DDE-1" evidence="1">
    <location>
        <begin position="6"/>
        <end position="84"/>
    </location>
</feature>
<proteinExistence type="predicted"/>
<evidence type="ECO:0000259" key="1">
    <source>
        <dbReference type="Pfam" id="PF03184"/>
    </source>
</evidence>
<dbReference type="InterPro" id="IPR004875">
    <property type="entry name" value="DDE_SF_endonuclease_dom"/>
</dbReference>
<dbReference type="Gene3D" id="3.30.420.10">
    <property type="entry name" value="Ribonuclease H-like superfamily/Ribonuclease H"/>
    <property type="match status" value="1"/>
</dbReference>
<dbReference type="AlphaFoldDB" id="A0A1Q8S2Y7"/>
<dbReference type="OrthoDB" id="4839903at2759"/>
<organism evidence="2 3">
    <name type="scientific">Colletotrichum chlorophyti</name>
    <dbReference type="NCBI Taxonomy" id="708187"/>
    <lineage>
        <taxon>Eukaryota</taxon>
        <taxon>Fungi</taxon>
        <taxon>Dikarya</taxon>
        <taxon>Ascomycota</taxon>
        <taxon>Pezizomycotina</taxon>
        <taxon>Sordariomycetes</taxon>
        <taxon>Hypocreomycetidae</taxon>
        <taxon>Glomerellales</taxon>
        <taxon>Glomerellaceae</taxon>
        <taxon>Colletotrichum</taxon>
    </lineage>
</organism>
<dbReference type="Proteomes" id="UP000186583">
    <property type="component" value="Unassembled WGS sequence"/>
</dbReference>
<dbReference type="EMBL" id="MPGH01000027">
    <property type="protein sequence ID" value="OLN95741.1"/>
    <property type="molecule type" value="Genomic_DNA"/>
</dbReference>
<accession>A0A1Q8S2Y7</accession>
<comment type="caution">
    <text evidence="2">The sequence shown here is derived from an EMBL/GenBank/DDBJ whole genome shotgun (WGS) entry which is preliminary data.</text>
</comment>
<evidence type="ECO:0000313" key="2">
    <source>
        <dbReference type="EMBL" id="OLN95741.1"/>
    </source>
</evidence>
<keyword evidence="3" id="KW-1185">Reference proteome</keyword>
<gene>
    <name evidence="2" type="ORF">CCHL11_02775</name>
</gene>
<dbReference type="Pfam" id="PF03184">
    <property type="entry name" value="DDE_1"/>
    <property type="match status" value="1"/>
</dbReference>